<sequence>MYTFCAIFFYLIFVSILSLLRYHHHPPITLFTLPPLSPYTLIIQNPPPNKSKAFENGGEEDPSLPLLRQVSSYLLNQPNPTNYSNFHHQIPHLLYPSSYVHKAQT</sequence>
<protein>
    <submittedName>
        <fullName evidence="2">Uncharacterized protein</fullName>
    </submittedName>
</protein>
<comment type="caution">
    <text evidence="2">The sequence shown here is derived from an EMBL/GenBank/DDBJ whole genome shotgun (WGS) entry which is preliminary data.</text>
</comment>
<dbReference type="AlphaFoldDB" id="A0A8T1NXL7"/>
<organism evidence="2 3">
    <name type="scientific">Carya illinoinensis</name>
    <name type="common">Pecan</name>
    <dbReference type="NCBI Taxonomy" id="32201"/>
    <lineage>
        <taxon>Eukaryota</taxon>
        <taxon>Viridiplantae</taxon>
        <taxon>Streptophyta</taxon>
        <taxon>Embryophyta</taxon>
        <taxon>Tracheophyta</taxon>
        <taxon>Spermatophyta</taxon>
        <taxon>Magnoliopsida</taxon>
        <taxon>eudicotyledons</taxon>
        <taxon>Gunneridae</taxon>
        <taxon>Pentapetalae</taxon>
        <taxon>rosids</taxon>
        <taxon>fabids</taxon>
        <taxon>Fagales</taxon>
        <taxon>Juglandaceae</taxon>
        <taxon>Carya</taxon>
    </lineage>
</organism>
<evidence type="ECO:0000313" key="3">
    <source>
        <dbReference type="Proteomes" id="UP000811609"/>
    </source>
</evidence>
<keyword evidence="1" id="KW-0812">Transmembrane</keyword>
<keyword evidence="3" id="KW-1185">Reference proteome</keyword>
<keyword evidence="1" id="KW-1133">Transmembrane helix</keyword>
<keyword evidence="1" id="KW-0472">Membrane</keyword>
<evidence type="ECO:0000313" key="2">
    <source>
        <dbReference type="EMBL" id="KAG6636946.1"/>
    </source>
</evidence>
<gene>
    <name evidence="2" type="ORF">CIPAW_11G146000</name>
</gene>
<feature type="transmembrane region" description="Helical" evidence="1">
    <location>
        <begin position="6"/>
        <end position="22"/>
    </location>
</feature>
<accession>A0A8T1NXL7</accession>
<name>A0A8T1NXL7_CARIL</name>
<dbReference type="EMBL" id="CM031819">
    <property type="protein sequence ID" value="KAG6636946.1"/>
    <property type="molecule type" value="Genomic_DNA"/>
</dbReference>
<evidence type="ECO:0000256" key="1">
    <source>
        <dbReference type="SAM" id="Phobius"/>
    </source>
</evidence>
<reference evidence="2" key="1">
    <citation type="submission" date="2020-12" db="EMBL/GenBank/DDBJ databases">
        <title>WGS assembly of Carya illinoinensis cv. Pawnee.</title>
        <authorList>
            <person name="Platts A."/>
            <person name="Shu S."/>
            <person name="Wright S."/>
            <person name="Barry K."/>
            <person name="Edger P."/>
            <person name="Pires J.C."/>
            <person name="Schmutz J."/>
        </authorList>
    </citation>
    <scope>NUCLEOTIDE SEQUENCE</scope>
    <source>
        <tissue evidence="2">Leaf</tissue>
    </source>
</reference>
<proteinExistence type="predicted"/>
<dbReference type="Proteomes" id="UP000811609">
    <property type="component" value="Chromosome 11"/>
</dbReference>